<gene>
    <name evidence="1" type="ORF">A3G49_00665</name>
</gene>
<organism evidence="1 2">
    <name type="scientific">Candidatus Sungbacteria bacterium RIFCSPLOWO2_12_FULL_41_11</name>
    <dbReference type="NCBI Taxonomy" id="1802286"/>
    <lineage>
        <taxon>Bacteria</taxon>
        <taxon>Candidatus Sungiibacteriota</taxon>
    </lineage>
</organism>
<sequence>MPCDIGYKNVVRVVVSSPVPQEFKEKIKPPEIDRELLDKIGEDDPEFLAWARDLDVRPLLEEALKRALAKVPAEGINFKINLELLLEASGRFFTEKDKRRMADTVSRVSSRWQFEIFGIVAELLDYRITITERKGEFFLEAEEEGKTHPCDYFTITKKGNDATLVFEHFKTRRALEVEKAKFVILAHKLGVKIAFRESTITEGSPFPGEERLNEADRHRHGLKGHDHNHSC</sequence>
<proteinExistence type="predicted"/>
<dbReference type="Proteomes" id="UP000177171">
    <property type="component" value="Unassembled WGS sequence"/>
</dbReference>
<protein>
    <submittedName>
        <fullName evidence="1">Uncharacterized protein</fullName>
    </submittedName>
</protein>
<evidence type="ECO:0000313" key="2">
    <source>
        <dbReference type="Proteomes" id="UP000177171"/>
    </source>
</evidence>
<accession>A0A1G2LNV6</accession>
<dbReference type="AlphaFoldDB" id="A0A1G2LNV6"/>
<reference evidence="1 2" key="1">
    <citation type="journal article" date="2016" name="Nat. Commun.">
        <title>Thousands of microbial genomes shed light on interconnected biogeochemical processes in an aquifer system.</title>
        <authorList>
            <person name="Anantharaman K."/>
            <person name="Brown C.T."/>
            <person name="Hug L.A."/>
            <person name="Sharon I."/>
            <person name="Castelle C.J."/>
            <person name="Probst A.J."/>
            <person name="Thomas B.C."/>
            <person name="Singh A."/>
            <person name="Wilkins M.J."/>
            <person name="Karaoz U."/>
            <person name="Brodie E.L."/>
            <person name="Williams K.H."/>
            <person name="Hubbard S.S."/>
            <person name="Banfield J.F."/>
        </authorList>
    </citation>
    <scope>NUCLEOTIDE SEQUENCE [LARGE SCALE GENOMIC DNA]</scope>
</reference>
<name>A0A1G2LNV6_9BACT</name>
<comment type="caution">
    <text evidence="1">The sequence shown here is derived from an EMBL/GenBank/DDBJ whole genome shotgun (WGS) entry which is preliminary data.</text>
</comment>
<dbReference type="EMBL" id="MHQY01000030">
    <property type="protein sequence ID" value="OHA13308.1"/>
    <property type="molecule type" value="Genomic_DNA"/>
</dbReference>
<evidence type="ECO:0000313" key="1">
    <source>
        <dbReference type="EMBL" id="OHA13308.1"/>
    </source>
</evidence>